<name>A0ACA9YC00_9ASCO</name>
<reference evidence="1" key="1">
    <citation type="submission" date="2022-06" db="EMBL/GenBank/DDBJ databases">
        <authorList>
            <person name="Legras J.-L."/>
            <person name="Devillers H."/>
            <person name="Grondin C."/>
        </authorList>
    </citation>
    <scope>NUCLEOTIDE SEQUENCE</scope>
    <source>
        <strain evidence="1">CLIB 1444</strain>
    </source>
</reference>
<organism evidence="1 2">
    <name type="scientific">[Candida] jaroonii</name>
    <dbReference type="NCBI Taxonomy" id="467808"/>
    <lineage>
        <taxon>Eukaryota</taxon>
        <taxon>Fungi</taxon>
        <taxon>Dikarya</taxon>
        <taxon>Ascomycota</taxon>
        <taxon>Saccharomycotina</taxon>
        <taxon>Pichiomycetes</taxon>
        <taxon>Debaryomycetaceae</taxon>
        <taxon>Yamadazyma</taxon>
    </lineage>
</organism>
<accession>A0ACA9YC00</accession>
<evidence type="ECO:0000313" key="1">
    <source>
        <dbReference type="EMBL" id="CAH6722137.1"/>
    </source>
</evidence>
<sequence>MSNITEKKVLPPFSQLMEMVPHNEAVNDNTSELTSQLPRASNLTQFSLNQFASSHPPKPNLSPFHSQSNGFSPRTVYHPNPTFKAVNQHLKPSHGHSKSLPTDPFKNNGYPVQTLQGNSNPFLRPDNSYMGPHPSSYQFPPPKQTQNGTIPNPENVRQLTSNNQWDPRNTITTMSRMVPTFKEIVDGLGAVQTVFNYIQVNNVPHPSSTGQILVDGRKYETAFVKDQILSIPLEAMNNLEFFLNLNSKFIRQLRNDQAYLLRESTISSQNLAIHLRSRSFPQAYNQYPPIPNFYYPVQSMRSFNEESKNSSISGSLSVASSPGKRSKSSSRSPDRNGSSRKKRKATKLDKKLDSPIECKHCGSENTPEWRRGPEGEKTVCNACGIFYSKLIKKYETPAEAARIMSERKQAGLAMDRHV</sequence>
<comment type="caution">
    <text evidence="1">The sequence shown here is derived from an EMBL/GenBank/DDBJ whole genome shotgun (WGS) entry which is preliminary data.</text>
</comment>
<evidence type="ECO:0000313" key="2">
    <source>
        <dbReference type="Proteomes" id="UP001152531"/>
    </source>
</evidence>
<proteinExistence type="predicted"/>
<dbReference type="EMBL" id="CALSDN010000008">
    <property type="protein sequence ID" value="CAH6722137.1"/>
    <property type="molecule type" value="Genomic_DNA"/>
</dbReference>
<dbReference type="Proteomes" id="UP001152531">
    <property type="component" value="Unassembled WGS sequence"/>
</dbReference>
<gene>
    <name evidence="1" type="ORF">CLIB1444_08S02718</name>
</gene>
<keyword evidence="2" id="KW-1185">Reference proteome</keyword>
<protein>
    <submittedName>
        <fullName evidence="1">Uncharacterized protein</fullName>
    </submittedName>
</protein>